<reference evidence="1" key="1">
    <citation type="submission" date="2019-10" db="EMBL/GenBank/DDBJ databases">
        <title>Draft genome sequece of Microseira wollei NIES-4236.</title>
        <authorList>
            <person name="Yamaguchi H."/>
            <person name="Suzuki S."/>
            <person name="Kawachi M."/>
        </authorList>
    </citation>
    <scope>NUCLEOTIDE SEQUENCE</scope>
    <source>
        <strain evidence="1">NIES-4236</strain>
    </source>
</reference>
<gene>
    <name evidence="1" type="ORF">MiSe_24890</name>
</gene>
<protein>
    <submittedName>
        <fullName evidence="1">Uncharacterized protein</fullName>
    </submittedName>
</protein>
<name>A0AAV3XCD6_9CYAN</name>
<dbReference type="RefSeq" id="WP_226579707.1">
    <property type="nucleotide sequence ID" value="NZ_BLAY01000033.1"/>
</dbReference>
<dbReference type="EMBL" id="BLAY01000033">
    <property type="protein sequence ID" value="GET37735.1"/>
    <property type="molecule type" value="Genomic_DNA"/>
</dbReference>
<comment type="caution">
    <text evidence="1">The sequence shown here is derived from an EMBL/GenBank/DDBJ whole genome shotgun (WGS) entry which is preliminary data.</text>
</comment>
<dbReference type="AlphaFoldDB" id="A0AAV3XCD6"/>
<accession>A0AAV3XCD6</accession>
<dbReference type="Proteomes" id="UP001050975">
    <property type="component" value="Unassembled WGS sequence"/>
</dbReference>
<sequence length="698" mass="76210">MYGRAKDATWAIVQEIIAQECPTATICAKPQELNPTISGKPIPMTYPLMLYGEPNPLPVSTCIDAMRGYGRCHTTRNYEPFKQYGFKEGDIAIAQSAGAASAIADGGSVQVAFRVGKQYPITKEMIADPTYQQQWAEMEKHNAKALPHLFKDKPQVWGLHMEPLGNYVDGKILPFPVVNREHLPSHPKTISAPINIGSRSSDPLGAALTNPTLKAKELGKIKQNYPVSFLTNPFVPAGSCRAETWPIDKPAGVPFVSAEQAYQYYKETVTKGEPRVQLMTAIIAAKLQQHPRLFEAIKDRGGVEWLENCTHYVTSSRDNYWEGKGKDSPFICALIAGYSRVLETAKTDVATSQVPAVGEAAHSPPALTTAGKNATLPPKTCNPLANIQPLNEKVARNFPKDRAMAEVATQFIGTSANPNTPSSTANYEKAWGELANTGVYSANDIIMVSGNGPWRASNEQIETAFKNHYVPLLEKARASRSSFVVGNASGTDQLVQNYLKENGYSLEQVNGYTKANPPELTASVSTASTHPAIPQAGVMAETINTYEQTTLETLRTWYAAADKLGKSSEYLAIITEVADSFKSGQALSEPALIAMNKDLESLRSLNRLTQITQRIADVLGTPITDGSTEVKGKTYDLQVNPLRKDLLISQKDGMVVLDIKSGEVQAHQVDAQVISTFEEINFRIDSALSEVKKEYLNL</sequence>
<evidence type="ECO:0000313" key="1">
    <source>
        <dbReference type="EMBL" id="GET37735.1"/>
    </source>
</evidence>
<keyword evidence="2" id="KW-1185">Reference proteome</keyword>
<evidence type="ECO:0000313" key="2">
    <source>
        <dbReference type="Proteomes" id="UP001050975"/>
    </source>
</evidence>
<organism evidence="1 2">
    <name type="scientific">Microseira wollei NIES-4236</name>
    <dbReference type="NCBI Taxonomy" id="2530354"/>
    <lineage>
        <taxon>Bacteria</taxon>
        <taxon>Bacillati</taxon>
        <taxon>Cyanobacteriota</taxon>
        <taxon>Cyanophyceae</taxon>
        <taxon>Oscillatoriophycideae</taxon>
        <taxon>Aerosakkonematales</taxon>
        <taxon>Aerosakkonemataceae</taxon>
        <taxon>Microseira</taxon>
    </lineage>
</organism>
<proteinExistence type="predicted"/>